<proteinExistence type="predicted"/>
<dbReference type="STRING" id="1349767.GJA_657"/>
<evidence type="ECO:0000313" key="2">
    <source>
        <dbReference type="Proteomes" id="UP000027604"/>
    </source>
</evidence>
<dbReference type="HOGENOM" id="CLU_1037376_0_0_4"/>
<dbReference type="RefSeq" id="WP_144241410.1">
    <property type="nucleotide sequence ID" value="NZ_BCTH01000048.1"/>
</dbReference>
<dbReference type="KEGG" id="jag:GJA_657"/>
<accession>W0V0B9</accession>
<sequence>MSLIKQFFRPVLSLHLAPQQLSGVLYRGGKLVSGSAFATAIDNPGGHWQVSLAALTRHLQHLAQLQPGGARPPLSVSLSSRWCRMALVPWSDALLSDSAAARFLQTQLAALYGDEARGWAIVADDAPYGQPRLVCGIDSELRQALQAAAAEHGHILRAVEPVVSVAGRAIAAKQPQAFAVIEAGRLVIAAVASGRITALQSQPCPAAWHTELQQAWRRWTLRTPALAQIQDVLVIDVSGAAPASTVLPSGFRHAAAPLAHLIRESAWA</sequence>
<dbReference type="AlphaFoldDB" id="W0V0B9"/>
<dbReference type="Proteomes" id="UP000027604">
    <property type="component" value="Chromosome I"/>
</dbReference>
<protein>
    <recommendedName>
        <fullName evidence="3">GspL cytoplasmic actin-ATPase-like domain-containing protein</fullName>
    </recommendedName>
</protein>
<evidence type="ECO:0008006" key="3">
    <source>
        <dbReference type="Google" id="ProtNLM"/>
    </source>
</evidence>
<organism evidence="1 2">
    <name type="scientific">Janthinobacterium agaricidamnosum NBRC 102515 = DSM 9628</name>
    <dbReference type="NCBI Taxonomy" id="1349767"/>
    <lineage>
        <taxon>Bacteria</taxon>
        <taxon>Pseudomonadati</taxon>
        <taxon>Pseudomonadota</taxon>
        <taxon>Betaproteobacteria</taxon>
        <taxon>Burkholderiales</taxon>
        <taxon>Oxalobacteraceae</taxon>
        <taxon>Janthinobacterium</taxon>
    </lineage>
</organism>
<dbReference type="EMBL" id="HG322949">
    <property type="protein sequence ID" value="CDG81316.1"/>
    <property type="molecule type" value="Genomic_DNA"/>
</dbReference>
<dbReference type="OrthoDB" id="8743722at2"/>
<gene>
    <name evidence="1" type="ORF">GJA_657</name>
</gene>
<dbReference type="eggNOG" id="ENOG50316ES">
    <property type="taxonomic scope" value="Bacteria"/>
</dbReference>
<dbReference type="PATRIC" id="fig|1349767.4.peg.2370"/>
<name>W0V0B9_9BURK</name>
<reference evidence="1 2" key="1">
    <citation type="journal article" date="2015" name="Genome Announc.">
        <title>Genome Sequence of Mushroom Soft-Rot Pathogen Janthinobacterium agaricidamnosum.</title>
        <authorList>
            <person name="Graupner K."/>
            <person name="Lackner G."/>
            <person name="Hertweck C."/>
        </authorList>
    </citation>
    <scope>NUCLEOTIDE SEQUENCE [LARGE SCALE GENOMIC DNA]</scope>
    <source>
        <strain evidence="2">NBRC 102515 / DSM 9628</strain>
    </source>
</reference>
<evidence type="ECO:0000313" key="1">
    <source>
        <dbReference type="EMBL" id="CDG81316.1"/>
    </source>
</evidence>
<keyword evidence="2" id="KW-1185">Reference proteome</keyword>